<organism evidence="3 4">
    <name type="scientific">Thelephora terrestris</name>
    <dbReference type="NCBI Taxonomy" id="56493"/>
    <lineage>
        <taxon>Eukaryota</taxon>
        <taxon>Fungi</taxon>
        <taxon>Dikarya</taxon>
        <taxon>Basidiomycota</taxon>
        <taxon>Agaricomycotina</taxon>
        <taxon>Agaricomycetes</taxon>
        <taxon>Thelephorales</taxon>
        <taxon>Thelephoraceae</taxon>
        <taxon>Thelephora</taxon>
    </lineage>
</organism>
<protein>
    <submittedName>
        <fullName evidence="3">Root hair defective 3 GTP-binding protein-domain-containing protein</fullName>
    </submittedName>
</protein>
<gene>
    <name evidence="3" type="ORF">BJ322DRAFT_1213333</name>
</gene>
<keyword evidence="4" id="KW-1185">Reference proteome</keyword>
<feature type="region of interest" description="Disordered" evidence="1">
    <location>
        <begin position="351"/>
        <end position="383"/>
    </location>
</feature>
<accession>A0A9P6L408</accession>
<reference evidence="3" key="2">
    <citation type="submission" date="2020-11" db="EMBL/GenBank/DDBJ databases">
        <authorList>
            <consortium name="DOE Joint Genome Institute"/>
            <person name="Kuo A."/>
            <person name="Miyauchi S."/>
            <person name="Kiss E."/>
            <person name="Drula E."/>
            <person name="Kohler A."/>
            <person name="Sanchez-Garcia M."/>
            <person name="Andreopoulos B."/>
            <person name="Barry K.W."/>
            <person name="Bonito G."/>
            <person name="Buee M."/>
            <person name="Carver A."/>
            <person name="Chen C."/>
            <person name="Cichocki N."/>
            <person name="Clum A."/>
            <person name="Culley D."/>
            <person name="Crous P.W."/>
            <person name="Fauchery L."/>
            <person name="Girlanda M."/>
            <person name="Hayes R."/>
            <person name="Keri Z."/>
            <person name="Labutti K."/>
            <person name="Lipzen A."/>
            <person name="Lombard V."/>
            <person name="Magnuson J."/>
            <person name="Maillard F."/>
            <person name="Morin E."/>
            <person name="Murat C."/>
            <person name="Nolan M."/>
            <person name="Ohm R."/>
            <person name="Pangilinan J."/>
            <person name="Pereira M."/>
            <person name="Perotto S."/>
            <person name="Peter M."/>
            <person name="Riley R."/>
            <person name="Sitrit Y."/>
            <person name="Stielow B."/>
            <person name="Szollosi G."/>
            <person name="Zifcakova L."/>
            <person name="Stursova M."/>
            <person name="Spatafora J.W."/>
            <person name="Tedersoo L."/>
            <person name="Vaario L.-M."/>
            <person name="Yamada A."/>
            <person name="Yan M."/>
            <person name="Wang P."/>
            <person name="Xu J."/>
            <person name="Bruns T."/>
            <person name="Baldrian P."/>
            <person name="Vilgalys R."/>
            <person name="Henrissat B."/>
            <person name="Grigoriev I.V."/>
            <person name="Hibbett D."/>
            <person name="Nagy L.G."/>
            <person name="Martin F.M."/>
        </authorList>
    </citation>
    <scope>NUCLEOTIDE SEQUENCE</scope>
    <source>
        <strain evidence="3">UH-Tt-Lm1</strain>
    </source>
</reference>
<dbReference type="GO" id="GO:0005783">
    <property type="term" value="C:endoplasmic reticulum"/>
    <property type="evidence" value="ECO:0007669"/>
    <property type="project" value="TreeGrafter"/>
</dbReference>
<proteinExistence type="predicted"/>
<dbReference type="AlphaFoldDB" id="A0A9P6L408"/>
<evidence type="ECO:0000313" key="4">
    <source>
        <dbReference type="Proteomes" id="UP000736335"/>
    </source>
</evidence>
<dbReference type="PANTHER" id="PTHR45923">
    <property type="entry name" value="PROTEIN SEY1"/>
    <property type="match status" value="1"/>
</dbReference>
<comment type="caution">
    <text evidence="3">The sequence shown here is derived from an EMBL/GenBank/DDBJ whole genome shotgun (WGS) entry which is preliminary data.</text>
</comment>
<dbReference type="InterPro" id="IPR008803">
    <property type="entry name" value="RHD3/Sey1"/>
</dbReference>
<dbReference type="OrthoDB" id="1597724at2759"/>
<feature type="compositionally biased region" description="Basic and acidic residues" evidence="1">
    <location>
        <begin position="371"/>
        <end position="383"/>
    </location>
</feature>
<sequence>MESTLSPLFVGQPKSLHKSCLVSFKREMLEGMRGESYSFTEFVSGARSRFGQSFLTGTEELLIRGVDSSYEEEYALSQEEIHLVADQCRKDETKKMVNVIEASFFAFVGRGGYLILSKRNFKRSVSEPVEMELMKPTPDMWDKVLTAFCKTLAKSEGACLTKAKGEPHLFIHVSELRAHFEERFRYDEAGIPRVWRPDDDIDGAFKGAKDKTLALISSYSKIGPADTSLEYSLPSGTPDLTGETEEFDFESTLTIFSEREALDISYRFRRDVDAHYVEAKRGTVSGIAQIPYWIYGALVVFGWNDLMAILCSTHCTSQCLLLGWSLRNHVTYSLNLAGPLMQVGKTVGNEPARAQPVRIEKEEPLDQDFDSVARNRTREMRVQ</sequence>
<dbReference type="Proteomes" id="UP000736335">
    <property type="component" value="Unassembled WGS sequence"/>
</dbReference>
<feature type="domain" description="Sey1/RHD3-like three-helix bundle" evidence="2">
    <location>
        <begin position="171"/>
        <end position="347"/>
    </location>
</feature>
<evidence type="ECO:0000256" key="1">
    <source>
        <dbReference type="SAM" id="MobiDB-lite"/>
    </source>
</evidence>
<dbReference type="GO" id="GO:0003924">
    <property type="term" value="F:GTPase activity"/>
    <property type="evidence" value="ECO:0007669"/>
    <property type="project" value="TreeGrafter"/>
</dbReference>
<name>A0A9P6L408_9AGAM</name>
<evidence type="ECO:0000313" key="3">
    <source>
        <dbReference type="EMBL" id="KAF9781316.1"/>
    </source>
</evidence>
<dbReference type="InterPro" id="IPR046758">
    <property type="entry name" value="Sey1/RHD3-like_3HB"/>
</dbReference>
<dbReference type="EMBL" id="WIUZ02000014">
    <property type="protein sequence ID" value="KAF9781316.1"/>
    <property type="molecule type" value="Genomic_DNA"/>
</dbReference>
<reference evidence="3" key="1">
    <citation type="journal article" date="2020" name="Nat. Commun.">
        <title>Large-scale genome sequencing of mycorrhizal fungi provides insights into the early evolution of symbiotic traits.</title>
        <authorList>
            <person name="Miyauchi S."/>
            <person name="Kiss E."/>
            <person name="Kuo A."/>
            <person name="Drula E."/>
            <person name="Kohler A."/>
            <person name="Sanchez-Garcia M."/>
            <person name="Morin E."/>
            <person name="Andreopoulos B."/>
            <person name="Barry K.W."/>
            <person name="Bonito G."/>
            <person name="Buee M."/>
            <person name="Carver A."/>
            <person name="Chen C."/>
            <person name="Cichocki N."/>
            <person name="Clum A."/>
            <person name="Culley D."/>
            <person name="Crous P.W."/>
            <person name="Fauchery L."/>
            <person name="Girlanda M."/>
            <person name="Hayes R.D."/>
            <person name="Keri Z."/>
            <person name="LaButti K."/>
            <person name="Lipzen A."/>
            <person name="Lombard V."/>
            <person name="Magnuson J."/>
            <person name="Maillard F."/>
            <person name="Murat C."/>
            <person name="Nolan M."/>
            <person name="Ohm R.A."/>
            <person name="Pangilinan J."/>
            <person name="Pereira M.F."/>
            <person name="Perotto S."/>
            <person name="Peter M."/>
            <person name="Pfister S."/>
            <person name="Riley R."/>
            <person name="Sitrit Y."/>
            <person name="Stielow J.B."/>
            <person name="Szollosi G."/>
            <person name="Zifcakova L."/>
            <person name="Stursova M."/>
            <person name="Spatafora J.W."/>
            <person name="Tedersoo L."/>
            <person name="Vaario L.M."/>
            <person name="Yamada A."/>
            <person name="Yan M."/>
            <person name="Wang P."/>
            <person name="Xu J."/>
            <person name="Bruns T."/>
            <person name="Baldrian P."/>
            <person name="Vilgalys R."/>
            <person name="Dunand C."/>
            <person name="Henrissat B."/>
            <person name="Grigoriev I.V."/>
            <person name="Hibbett D."/>
            <person name="Nagy L.G."/>
            <person name="Martin F.M."/>
        </authorList>
    </citation>
    <scope>NUCLEOTIDE SEQUENCE</scope>
    <source>
        <strain evidence="3">UH-Tt-Lm1</strain>
    </source>
</reference>
<dbReference type="PANTHER" id="PTHR45923:SF2">
    <property type="entry name" value="PROTEIN SEY1"/>
    <property type="match status" value="1"/>
</dbReference>
<dbReference type="GO" id="GO:0016320">
    <property type="term" value="P:endoplasmic reticulum membrane fusion"/>
    <property type="evidence" value="ECO:0007669"/>
    <property type="project" value="TreeGrafter"/>
</dbReference>
<dbReference type="Pfam" id="PF20428">
    <property type="entry name" value="Sey1_3HB"/>
    <property type="match status" value="1"/>
</dbReference>
<evidence type="ECO:0000259" key="2">
    <source>
        <dbReference type="Pfam" id="PF20428"/>
    </source>
</evidence>